<comment type="caution">
    <text evidence="3">The sequence shown here is derived from an EMBL/GenBank/DDBJ whole genome shotgun (WGS) entry which is preliminary data.</text>
</comment>
<dbReference type="EMBL" id="WEAY01000004">
    <property type="protein sequence ID" value="KAB6838604.1"/>
    <property type="molecule type" value="Genomic_DNA"/>
</dbReference>
<evidence type="ECO:0000313" key="2">
    <source>
        <dbReference type="EMBL" id="KAB6838604.1"/>
    </source>
</evidence>
<keyword evidence="1" id="KW-0472">Membrane</keyword>
<feature type="transmembrane region" description="Helical" evidence="1">
    <location>
        <begin position="41"/>
        <end position="56"/>
    </location>
</feature>
<evidence type="ECO:0000313" key="4">
    <source>
        <dbReference type="Proteomes" id="UP000461165"/>
    </source>
</evidence>
<dbReference type="Proteomes" id="UP000461165">
    <property type="component" value="Unassembled WGS sequence"/>
</dbReference>
<dbReference type="Proteomes" id="UP000478746">
    <property type="component" value="Unassembled WGS sequence"/>
</dbReference>
<sequence length="347" mass="38656">MGKHGTKKTTAQSVIMTVLSVLCYTAGAFCALFVFVGAWPMLIFTAFFIFIGMFAWKHRFDSNGDKPTSSRNTIDEAAVWWKPTNTIPVHAKQHVSGAIEYLVYNYNEPVVANIPRDRIFTAEIIRRRMNVPFHGNRDLGYVLGGGNGNGYVLSYNGAPFGVIPNDRLCAYLDDVHARTISCVWHEWYEPTIKSIKALAPSTRRSRSEQTIASMIGAGKWDSVDNVDSIKVNDYKQPNAMADSLLSGRSFMDVEVSLDMIPTPKGSSAKPHVGIFHGDVVLFEFDARKMVYGELVRHAGRNALARVEKKLFSEGNDSPYYSIMLVFQSDTSSQARLLQSHVGIADNR</sequence>
<dbReference type="EMBL" id="WDVF01000004">
    <property type="protein sequence ID" value="KAB7136761.1"/>
    <property type="molecule type" value="Genomic_DNA"/>
</dbReference>
<keyword evidence="1" id="KW-1133">Transmembrane helix</keyword>
<evidence type="ECO:0000313" key="3">
    <source>
        <dbReference type="EMBL" id="KAB7136761.1"/>
    </source>
</evidence>
<accession>A0A6A2STV0</accession>
<gene>
    <name evidence="3" type="ORF">GBC97_02660</name>
    <name evidence="2" type="ORF">GBK08_02755</name>
</gene>
<reference evidence="4 5" key="1">
    <citation type="journal article" date="2019" name="Nat. Med.">
        <title>A library of human gut bacterial isolates paired with longitudinal multiomics data enables mechanistic microbiome research.</title>
        <authorList>
            <person name="Poyet M."/>
            <person name="Groussin M."/>
            <person name="Gibbons S.M."/>
            <person name="Avila-Pacheco J."/>
            <person name="Jiang X."/>
            <person name="Kearney S.M."/>
            <person name="Perrotta A.R."/>
            <person name="Berdy B."/>
            <person name="Zhao S."/>
            <person name="Lieberman T.D."/>
            <person name="Swanson P.K."/>
            <person name="Smith M."/>
            <person name="Roesemann S."/>
            <person name="Alexander J.E."/>
            <person name="Rich S.A."/>
            <person name="Livny J."/>
            <person name="Vlamakis H."/>
            <person name="Clish C."/>
            <person name="Bullock K."/>
            <person name="Deik A."/>
            <person name="Scott J."/>
            <person name="Pierce K.A."/>
            <person name="Xavier R.J."/>
            <person name="Alm E.J."/>
        </authorList>
    </citation>
    <scope>NUCLEOTIDE SEQUENCE [LARGE SCALE GENOMIC DNA]</scope>
    <source>
        <strain evidence="3 4">BIOML-A166</strain>
        <strain evidence="2 5">BIOML-A320</strain>
    </source>
</reference>
<name>A0A6A2STV0_BIFLN</name>
<dbReference type="RefSeq" id="WP_049136654.1">
    <property type="nucleotide sequence ID" value="NZ_CP176639.1"/>
</dbReference>
<proteinExistence type="predicted"/>
<organism evidence="3 4">
    <name type="scientific">Bifidobacterium longum</name>
    <dbReference type="NCBI Taxonomy" id="216816"/>
    <lineage>
        <taxon>Bacteria</taxon>
        <taxon>Bacillati</taxon>
        <taxon>Actinomycetota</taxon>
        <taxon>Actinomycetes</taxon>
        <taxon>Bifidobacteriales</taxon>
        <taxon>Bifidobacteriaceae</taxon>
        <taxon>Bifidobacterium</taxon>
    </lineage>
</organism>
<evidence type="ECO:0000256" key="1">
    <source>
        <dbReference type="SAM" id="Phobius"/>
    </source>
</evidence>
<keyword evidence="1" id="KW-0812">Transmembrane</keyword>
<dbReference type="AlphaFoldDB" id="A0A6A2STV0"/>
<feature type="transmembrane region" description="Helical" evidence="1">
    <location>
        <begin position="12"/>
        <end position="35"/>
    </location>
</feature>
<protein>
    <submittedName>
        <fullName evidence="3">Uncharacterized protein</fullName>
    </submittedName>
</protein>
<evidence type="ECO:0000313" key="5">
    <source>
        <dbReference type="Proteomes" id="UP000478746"/>
    </source>
</evidence>